<dbReference type="Pfam" id="PF03466">
    <property type="entry name" value="LysR_substrate"/>
    <property type="match status" value="1"/>
</dbReference>
<comment type="similarity">
    <text evidence="2">Belongs to the LysR transcriptional regulatory family.</text>
</comment>
<dbReference type="InterPro" id="IPR000847">
    <property type="entry name" value="LysR_HTH_N"/>
</dbReference>
<feature type="transmembrane region" description="Helical" evidence="6">
    <location>
        <begin position="620"/>
        <end position="641"/>
    </location>
</feature>
<dbReference type="InterPro" id="IPR011701">
    <property type="entry name" value="MFS"/>
</dbReference>
<feature type="transmembrane region" description="Helical" evidence="6">
    <location>
        <begin position="711"/>
        <end position="731"/>
    </location>
</feature>
<evidence type="ECO:0000256" key="3">
    <source>
        <dbReference type="ARBA" id="ARBA00023015"/>
    </source>
</evidence>
<sequence>MVGSATATALVSSTVIVQPSEAMIRIQLGGLRRGGERGTGYSGERRMDIQAASIVCFIAGVLEYYVALAEELHFGRAALRLGIATPTLSVQIQEIERRLGTPLFDRSRREVTLTSAGAIFLAEARNVLRQFEQAEAVGRRAGRGEIGRIEIGYVGSAVYAGALQEQLQRFRSASPDVVLQVGEWPMADLPDLLLDGRIDVVFCRLPMEVPDALGSHILIEDQFCVALPALHALAGTALPVQPALLAKEAFIMPEQPAGTLEVARRGGFVPDIRSRPGHLAAVLAQVSVGDGAVAIVPSILQRTLLLPGVVYLPIAGPVIASTIAALYREQETSPVVRRLIEQTHRHAALALKPCGTTLPVTPELPCYTGRIRFSTGSSDEQRERSADSPLSRNNALRWAHSLPAAIALMAPFDLLASLAMDIYLPVVSAMPDALGTSPAVIQLTLSLYMLVLGLGQLIFGPLSDRIGRRPVLLMGALLFTLASFALAACSGGAAFLAWRGVQAIGASAALVATFATVRDVYADTAEGATLYGLFASMLAFVPALGPILGALIAYALGWRAISIALGVLGLLAGVRACRGWQETRPPQHGNASPAFARILGNAGFWVHALGFSYSPMGFSVAFATVALVMIVTSRFAAWFIGRWGIGGSFLRGLMVMIGGVLVMAMAVMLPPSFASVVLPMWLVAIGIVMVASVAANGALREFADASGTAVALYYAVQSLIVATLGTLATLVLPGDTVWPLVAFGLLLPSLSLVCLATLRRSWSEQPASERDG</sequence>
<protein>
    <recommendedName>
        <fullName evidence="10">Bcr/CflA family efflux transporter</fullName>
    </recommendedName>
</protein>
<feature type="domain" description="Major facilitator superfamily (MFS) profile" evidence="7">
    <location>
        <begin position="405"/>
        <end position="772"/>
    </location>
</feature>
<dbReference type="CDD" id="cd08414">
    <property type="entry name" value="PBP2_LTTR_aromatics_like"/>
    <property type="match status" value="1"/>
</dbReference>
<dbReference type="CDD" id="cd17320">
    <property type="entry name" value="MFS_MdfA_MDR_like"/>
    <property type="match status" value="1"/>
</dbReference>
<dbReference type="SUPFAM" id="SSF46785">
    <property type="entry name" value="Winged helix' DNA-binding domain"/>
    <property type="match status" value="1"/>
</dbReference>
<dbReference type="InterPro" id="IPR036388">
    <property type="entry name" value="WH-like_DNA-bd_sf"/>
</dbReference>
<keyword evidence="6" id="KW-1133">Transmembrane helix</keyword>
<feature type="transmembrane region" description="Helical" evidence="6">
    <location>
        <begin position="503"/>
        <end position="521"/>
    </location>
</feature>
<dbReference type="Gene3D" id="3.40.190.10">
    <property type="entry name" value="Periplasmic binding protein-like II"/>
    <property type="match status" value="2"/>
</dbReference>
<dbReference type="EMBL" id="JAPDRN010000128">
    <property type="protein sequence ID" value="KAJ9620038.1"/>
    <property type="molecule type" value="Genomic_DNA"/>
</dbReference>
<dbReference type="PANTHER" id="PTHR30346">
    <property type="entry name" value="TRANSCRIPTIONAL DUAL REGULATOR HCAR-RELATED"/>
    <property type="match status" value="1"/>
</dbReference>
<reference evidence="9" key="1">
    <citation type="submission" date="2022-10" db="EMBL/GenBank/DDBJ databases">
        <title>Culturing micro-colonial fungi from biological soil crusts in the Mojave desert and describing Neophaeococcomyces mojavensis, and introducing the new genera and species Taxawa tesnikishii.</title>
        <authorList>
            <person name="Kurbessoian T."/>
            <person name="Stajich J.E."/>
        </authorList>
    </citation>
    <scope>NUCLEOTIDE SEQUENCE</scope>
    <source>
        <strain evidence="9">TK_35</strain>
    </source>
</reference>
<keyword evidence="6" id="KW-0472">Membrane</keyword>
<keyword evidence="5" id="KW-0804">Transcription</keyword>
<evidence type="ECO:0000256" key="6">
    <source>
        <dbReference type="SAM" id="Phobius"/>
    </source>
</evidence>
<dbReference type="GO" id="GO:0003677">
    <property type="term" value="F:DNA binding"/>
    <property type="evidence" value="ECO:0007669"/>
    <property type="project" value="UniProtKB-KW"/>
</dbReference>
<keyword evidence="3" id="KW-0805">Transcription regulation</keyword>
<dbReference type="SUPFAM" id="SSF53850">
    <property type="entry name" value="Periplasmic binding protein-like II"/>
    <property type="match status" value="1"/>
</dbReference>
<keyword evidence="4" id="KW-0238">DNA-binding</keyword>
<evidence type="ECO:0000256" key="2">
    <source>
        <dbReference type="ARBA" id="ARBA00009437"/>
    </source>
</evidence>
<dbReference type="GO" id="GO:0022857">
    <property type="term" value="F:transmembrane transporter activity"/>
    <property type="evidence" value="ECO:0007669"/>
    <property type="project" value="InterPro"/>
</dbReference>
<evidence type="ECO:0000256" key="1">
    <source>
        <dbReference type="ARBA" id="ARBA00004141"/>
    </source>
</evidence>
<dbReference type="InterPro" id="IPR036259">
    <property type="entry name" value="MFS_trans_sf"/>
</dbReference>
<feature type="transmembrane region" description="Helical" evidence="6">
    <location>
        <begin position="528"/>
        <end position="545"/>
    </location>
</feature>
<dbReference type="GO" id="GO:0032993">
    <property type="term" value="C:protein-DNA complex"/>
    <property type="evidence" value="ECO:0007669"/>
    <property type="project" value="TreeGrafter"/>
</dbReference>
<dbReference type="SUPFAM" id="SSF103473">
    <property type="entry name" value="MFS general substrate transporter"/>
    <property type="match status" value="1"/>
</dbReference>
<feature type="domain" description="HTH lysR-type" evidence="8">
    <location>
        <begin position="62"/>
        <end position="114"/>
    </location>
</feature>
<dbReference type="InterPro" id="IPR020846">
    <property type="entry name" value="MFS_dom"/>
</dbReference>
<dbReference type="FunFam" id="1.10.10.10:FF:000001">
    <property type="entry name" value="LysR family transcriptional regulator"/>
    <property type="match status" value="1"/>
</dbReference>
<evidence type="ECO:0000256" key="5">
    <source>
        <dbReference type="ARBA" id="ARBA00023163"/>
    </source>
</evidence>
<dbReference type="PROSITE" id="PS50850">
    <property type="entry name" value="MFS"/>
    <property type="match status" value="1"/>
</dbReference>
<dbReference type="GO" id="GO:0003700">
    <property type="term" value="F:DNA-binding transcription factor activity"/>
    <property type="evidence" value="ECO:0007669"/>
    <property type="project" value="InterPro"/>
</dbReference>
<evidence type="ECO:0000256" key="4">
    <source>
        <dbReference type="ARBA" id="ARBA00023125"/>
    </source>
</evidence>
<comment type="caution">
    <text evidence="9">The sequence shown here is derived from an EMBL/GenBank/DDBJ whole genome shotgun (WGS) entry which is preliminary data.</text>
</comment>
<feature type="transmembrane region" description="Helical" evidence="6">
    <location>
        <begin position="680"/>
        <end position="699"/>
    </location>
</feature>
<dbReference type="Pfam" id="PF07690">
    <property type="entry name" value="MFS_1"/>
    <property type="match status" value="1"/>
</dbReference>
<dbReference type="AlphaFoldDB" id="A0AA38XSH4"/>
<evidence type="ECO:0008006" key="10">
    <source>
        <dbReference type="Google" id="ProtNLM"/>
    </source>
</evidence>
<dbReference type="PROSITE" id="PS50931">
    <property type="entry name" value="HTH_LYSR"/>
    <property type="match status" value="1"/>
</dbReference>
<dbReference type="PANTHER" id="PTHR30346:SF30">
    <property type="entry name" value="SMALL NEUTRAL PROTEASE REGULATORY PROTEIN"/>
    <property type="match status" value="1"/>
</dbReference>
<dbReference type="Gene3D" id="1.20.1720.10">
    <property type="entry name" value="Multidrug resistance protein D"/>
    <property type="match status" value="1"/>
</dbReference>
<gene>
    <name evidence="9" type="ORF">H2204_012463</name>
</gene>
<evidence type="ECO:0000259" key="7">
    <source>
        <dbReference type="PROSITE" id="PS50850"/>
    </source>
</evidence>
<name>A0AA38XSH4_9EURO</name>
<organism evidence="9">
    <name type="scientific">Knufia peltigerae</name>
    <dbReference type="NCBI Taxonomy" id="1002370"/>
    <lineage>
        <taxon>Eukaryota</taxon>
        <taxon>Fungi</taxon>
        <taxon>Dikarya</taxon>
        <taxon>Ascomycota</taxon>
        <taxon>Pezizomycotina</taxon>
        <taxon>Eurotiomycetes</taxon>
        <taxon>Chaetothyriomycetidae</taxon>
        <taxon>Chaetothyriales</taxon>
        <taxon>Trichomeriaceae</taxon>
        <taxon>Knufia</taxon>
    </lineage>
</organism>
<feature type="transmembrane region" description="Helical" evidence="6">
    <location>
        <begin position="653"/>
        <end position="674"/>
    </location>
</feature>
<feature type="transmembrane region" description="Helical" evidence="6">
    <location>
        <begin position="439"/>
        <end position="459"/>
    </location>
</feature>
<feature type="transmembrane region" description="Helical" evidence="6">
    <location>
        <begin position="304"/>
        <end position="327"/>
    </location>
</feature>
<proteinExistence type="inferred from homology"/>
<comment type="subcellular location">
    <subcellularLocation>
        <location evidence="1">Membrane</location>
        <topology evidence="1">Multi-pass membrane protein</topology>
    </subcellularLocation>
</comment>
<feature type="transmembrane region" description="Helical" evidence="6">
    <location>
        <begin position="594"/>
        <end position="614"/>
    </location>
</feature>
<dbReference type="Pfam" id="PF00126">
    <property type="entry name" value="HTH_1"/>
    <property type="match status" value="1"/>
</dbReference>
<accession>A0AA38XSH4</accession>
<feature type="transmembrane region" description="Helical" evidence="6">
    <location>
        <begin position="551"/>
        <end position="574"/>
    </location>
</feature>
<dbReference type="GO" id="GO:0016020">
    <property type="term" value="C:membrane"/>
    <property type="evidence" value="ECO:0007669"/>
    <property type="project" value="UniProtKB-SubCell"/>
</dbReference>
<dbReference type="Gene3D" id="1.10.10.10">
    <property type="entry name" value="Winged helix-like DNA-binding domain superfamily/Winged helix DNA-binding domain"/>
    <property type="match status" value="1"/>
</dbReference>
<dbReference type="InterPro" id="IPR036390">
    <property type="entry name" value="WH_DNA-bd_sf"/>
</dbReference>
<dbReference type="InterPro" id="IPR005119">
    <property type="entry name" value="LysR_subst-bd"/>
</dbReference>
<feature type="transmembrane region" description="Helical" evidence="6">
    <location>
        <begin position="471"/>
        <end position="497"/>
    </location>
</feature>
<feature type="transmembrane region" description="Helical" evidence="6">
    <location>
        <begin position="398"/>
        <end position="419"/>
    </location>
</feature>
<evidence type="ECO:0000313" key="9">
    <source>
        <dbReference type="EMBL" id="KAJ9620038.1"/>
    </source>
</evidence>
<evidence type="ECO:0000259" key="8">
    <source>
        <dbReference type="PROSITE" id="PS50931"/>
    </source>
</evidence>
<keyword evidence="6" id="KW-0812">Transmembrane</keyword>
<feature type="transmembrane region" description="Helical" evidence="6">
    <location>
        <begin position="737"/>
        <end position="758"/>
    </location>
</feature>